<dbReference type="PANTHER" id="PTHR32305">
    <property type="match status" value="1"/>
</dbReference>
<dbReference type="PANTHER" id="PTHR32305:SF15">
    <property type="entry name" value="PROTEIN RHSA-RELATED"/>
    <property type="match status" value="1"/>
</dbReference>
<gene>
    <name evidence="8" type="ORF">KE626_18255</name>
</gene>
<accession>A0ABS5J209</accession>
<sequence length="2614" mass="285226">MPLHDPKKTGNPSDYPGRSVFSSGNDSASSSSGNMEMPVVALPKGGGAIKGIDEKFNVNAVSGTASFSIPIPYSPGRNGYLPGFDLAYHSGSGNGSFGLGWEIAIPSISRKTEDGLPRYHDATASDTFVLSGAEDLIPLLEWNGSEWKNTPVPRMVNGVNYTVMRYRPRIEGSFTRIEKWMDDNTAQVHWRIVSADNHISYYGFTADSRLTDPDDDSRVFKWLLCRTHDDKGNLVLVQYKKEDFAGIPAMQNETHRLHHCTQLYIKKVLYGNQQPYYLGDTLPAESDFLFKVIFDYGEHDTAADIPGDIDQEKNDWICRKDPFSSYRSGFEIRTYRRCSRVMIFHCFPDMLLPVNPCLVKSLQLFYDDALPLTGNGDQVNGYSFLVRARQNGHLWDAGANSYLTKHLPELELQYQSHEWNTSVQSVSPDNLVHAPVGIDDKTYLWVDLYSEGVAGILTEQGGGWYYKSNLGNGQFSPARPVAPKPSYGGLNKGVMIQELEGNGIKYLVQVDKQFNGFFKLTEDAVWEGMRYFKQTPVLYPKEANMRFIDLTGDHMPDMLYTDEYQLRWHAGAGEKGFEVPETVMKATDEEKGPAIVFADREQCIFLADMSGDALTDIVRIRNGEICYWPNLGYGRFGAKVSMDHAPVFDHPDQFNPAYLRLADIDGSGTTDIVYLGKNNFSVWMNLNGNEWAAAPEILSAFPAVDNMSHVSVMDFLGAGTAAIVYASPIASKPLQYIDLMGGKKPALLIGHKNNCGKEVTIAYKSSTFYYLEDKQKGIPWITKLPFPVHCISRVTTADKIRETIFTNTYSYRHGYYDATEKEFRGFARVEQNDTEVFSQFKLNVALNVVEEDLHQPPITTISWFHTGAYLANQRLLHQCAAEYFNGTITPYDMPDPVLPAGLQPDEIHEALRACKGQHLRTEVYAFDGTAQESCPYTAMQANNEIRLIQPKGSNPYASFLVLPSESITYAFERNQADPRIAHSFVLETDDLGYTTKSVAVVYPRLSRPVAPNDIPDKVWDEQRKLHIAYNETVYTTDVTGDDTYRLRELCESMAYEVAGITQPPGFYLHKINLAGVPGAPVIQYEEEFTGSIQKRLSAHGRIYFLKDDLSGPLALGTLSALGFVHKKYQLTFTQNLVTKYYGAEVTPAMLAAAGYTHTEADAHWWAPSGTDIFSATPAVDFYIPTGTKDVFGREHHIQYDDLHILVQSCTDAIGNTVTADNDYRVLKPWLLTDPNGNRSAVETDELGFVVKIAVMGKAGSSDGDTLADPTNYMEYDLFNWVNNGKPNYVHCFSREQHGVSNPRWQESYAYSNGNGGVIMTKNQVNPGKAKVWNPVTHTADEVDADPRWIGNGRTIYNNKGNMVKKYEPYFSTTFHFESESELVETGATATRYYDPTGRLIKTAFPNGTFSNTEFNPWYFKSYDVNDNVVASQWYSDRGSPLPADPEPADPETRAAWLAARHNQTPATFHADSMGRPLMTVADYGGGKKTAVWVETDALGRYSKSFDQLNRLVSYGVSNLAGAPMYSDTAEKGKKWVFQDVQGRIYKMWNAAGQYYRFEFDAMDRPVSSYLKIGATEWMYARIVYGDLFPDAQARLLNMKGKVYQVYDQSGVSTVKHIDFKGNITEAEKRLTKDYKQLIDWTPLKGLVVIPDILTAADPLLETATYSSSGTFDALNRPVMATLPDQSIVQPIYNEANHIATLNVKIRGAGAFIPFLKSQDYDARGQRQMAQYGNGTITKYFYDPLTFRLTDLLTLQKDTDAEAAALQNISFTYDPKGNITQIRDDAQQTHFFKNTVVYPESLFEYDAVYQLTKASGREHSGLTMDTQRNNTDISFIPQLPEMNNSTAVRIYTEQYAFDDCGNIQSLKHSATGATWQQRYKYEYEDDPTNVTNRLKATSMPGDAPGVFSGAYVHNAGGNMTSMPHLPGANSIEWNFQSQLSSVNLGGGGHAYYVYGSGGQRARKIIERIGGKKLERIYLGAVEIYRESTGMGAPDFERYTLRVADNVGTIAQIDTKTIDTLGADPASALNVPVIRYQYGNHIGSAVMETNTAGEVISYEEYHPFGTSAYRISKPGADLSMKRYRFCGKERDEETGFYYVGARYYAAWLGRWTSSDPGGFVDGMNLYRYCSNNPVMIHDPTGMDGVTISGHATGRETEADIARVLRRQGYGFRRMPTWEPNASGTGGRWNFGDDNLYRLPRGRRSGSHGSGPTHPGGSGSGSGSGSGTTPPTTGGSPGGTPASPPPDTAPQSGPTGTPGGAPGGSPGGSPSGGPGGSPGGVPGGSPQGSPGGSPNGSPGGSPQGTPGGSSSGTPGGTGSGGGGGGERSFWSRGGATLLGGLLLLGAGLLTIFTAGAATPLLVLAAGAMATAGGIAVTTTSAIQLGVSYSGGTTAAQDAEMRHALNTVSSLSSPGGLVGGTVGVAVDGERGLERGALIGNVAELGTGVARFGISRFSTGTARELSSDAALISDMASLEPTVPRGVAVIGSHGEPGLFQTAAGTMAPIEELAPMIQSAPQGRTMLLMCNVAHDPAAVQALSNQTGRSITAYTNFVGAVNYNQVVAFAGTHTTGLVQPSVVTGLASPTVFNPTYLSPFLSLTPNVVAPAAATVGGVQAQQ</sequence>
<keyword evidence="3" id="KW-0843">Virulence</keyword>
<evidence type="ECO:0000256" key="5">
    <source>
        <dbReference type="SAM" id="Phobius"/>
    </source>
</evidence>
<feature type="compositionally biased region" description="Low complexity" evidence="4">
    <location>
        <begin position="19"/>
        <end position="32"/>
    </location>
</feature>
<feature type="region of interest" description="Disordered" evidence="4">
    <location>
        <begin position="1"/>
        <end position="37"/>
    </location>
</feature>
<name>A0ABS5J209_9BACT</name>
<organism evidence="8 9">
    <name type="scientific">Chitinophaga hostae</name>
    <dbReference type="NCBI Taxonomy" id="2831022"/>
    <lineage>
        <taxon>Bacteria</taxon>
        <taxon>Pseudomonadati</taxon>
        <taxon>Bacteroidota</taxon>
        <taxon>Chitinophagia</taxon>
        <taxon>Chitinophagales</taxon>
        <taxon>Chitinophagaceae</taxon>
        <taxon>Chitinophaga</taxon>
    </lineage>
</organism>
<reference evidence="8 9" key="1">
    <citation type="submission" date="2021-04" db="EMBL/GenBank/DDBJ databases">
        <title>Chitinophaga sp. nov., isolated from the rhizosphere soil.</title>
        <authorList>
            <person name="He S."/>
        </authorList>
    </citation>
    <scope>NUCLEOTIDE SEQUENCE [LARGE SCALE GENOMIC DNA]</scope>
    <source>
        <strain evidence="8 9">2R12</strain>
    </source>
</reference>
<dbReference type="RefSeq" id="WP_211974362.1">
    <property type="nucleotide sequence ID" value="NZ_CBFHAM010000011.1"/>
</dbReference>
<feature type="compositionally biased region" description="Gly residues" evidence="4">
    <location>
        <begin position="2211"/>
        <end position="2223"/>
    </location>
</feature>
<evidence type="ECO:0000256" key="2">
    <source>
        <dbReference type="ARBA" id="ARBA00022525"/>
    </source>
</evidence>
<feature type="transmembrane region" description="Helical" evidence="5">
    <location>
        <begin position="2334"/>
        <end position="2360"/>
    </location>
</feature>
<protein>
    <recommendedName>
        <fullName evidence="10">RHS repeat-associated core domain-containing protein</fullName>
    </recommendedName>
</protein>
<evidence type="ECO:0000313" key="8">
    <source>
        <dbReference type="EMBL" id="MBS0029272.1"/>
    </source>
</evidence>
<comment type="caution">
    <text evidence="8">The sequence shown here is derived from an EMBL/GenBank/DDBJ whole genome shotgun (WGS) entry which is preliminary data.</text>
</comment>
<dbReference type="Pfam" id="PF12255">
    <property type="entry name" value="TcdB_toxin_midC"/>
    <property type="match status" value="1"/>
</dbReference>
<dbReference type="Pfam" id="PF12256">
    <property type="entry name" value="TcdB_toxin_midN"/>
    <property type="match status" value="1"/>
</dbReference>
<keyword evidence="5" id="KW-0472">Membrane</keyword>
<dbReference type="Pfam" id="PF03534">
    <property type="entry name" value="SpvB"/>
    <property type="match status" value="1"/>
</dbReference>
<evidence type="ECO:0000313" key="9">
    <source>
        <dbReference type="Proteomes" id="UP000676386"/>
    </source>
</evidence>
<keyword evidence="5" id="KW-1133">Transmembrane helix</keyword>
<evidence type="ECO:0000256" key="4">
    <source>
        <dbReference type="SAM" id="MobiDB-lite"/>
    </source>
</evidence>
<dbReference type="NCBIfam" id="TIGR03696">
    <property type="entry name" value="Rhs_assc_core"/>
    <property type="match status" value="1"/>
</dbReference>
<evidence type="ECO:0008006" key="10">
    <source>
        <dbReference type="Google" id="ProtNLM"/>
    </source>
</evidence>
<dbReference type="InterPro" id="IPR022385">
    <property type="entry name" value="Rhs_assc_core"/>
</dbReference>
<keyword evidence="5" id="KW-0812">Transmembrane</keyword>
<dbReference type="InterPro" id="IPR028994">
    <property type="entry name" value="Integrin_alpha_N"/>
</dbReference>
<dbReference type="Gene3D" id="2.180.10.10">
    <property type="entry name" value="RHS repeat-associated core"/>
    <property type="match status" value="1"/>
</dbReference>
<keyword evidence="2" id="KW-0964">Secreted</keyword>
<evidence type="ECO:0000256" key="1">
    <source>
        <dbReference type="ARBA" id="ARBA00004613"/>
    </source>
</evidence>
<proteinExistence type="predicted"/>
<evidence type="ECO:0000259" key="6">
    <source>
        <dbReference type="Pfam" id="PF12255"/>
    </source>
</evidence>
<feature type="compositionally biased region" description="Gly residues" evidence="4">
    <location>
        <begin position="2253"/>
        <end position="2323"/>
    </location>
</feature>
<feature type="region of interest" description="Disordered" evidence="4">
    <location>
        <begin position="2171"/>
        <end position="2325"/>
    </location>
</feature>
<comment type="subcellular location">
    <subcellularLocation>
        <location evidence="1">Secreted</location>
    </subcellularLocation>
</comment>
<dbReference type="SUPFAM" id="SSF69318">
    <property type="entry name" value="Integrin alpha N-terminal domain"/>
    <property type="match status" value="1"/>
</dbReference>
<keyword evidence="9" id="KW-1185">Reference proteome</keyword>
<dbReference type="InterPro" id="IPR022045">
    <property type="entry name" value="TcdB_toxin_mid/N"/>
</dbReference>
<dbReference type="Proteomes" id="UP000676386">
    <property type="component" value="Unassembled WGS sequence"/>
</dbReference>
<dbReference type="InterPro" id="IPR022044">
    <property type="entry name" value="TcdB_toxin_mid/C"/>
</dbReference>
<feature type="domain" description="Insecticide toxin TcdB middle/N-terminal" evidence="7">
    <location>
        <begin position="707"/>
        <end position="837"/>
    </location>
</feature>
<evidence type="ECO:0000256" key="3">
    <source>
        <dbReference type="ARBA" id="ARBA00023026"/>
    </source>
</evidence>
<evidence type="ECO:0000259" key="7">
    <source>
        <dbReference type="Pfam" id="PF12256"/>
    </source>
</evidence>
<dbReference type="InterPro" id="IPR003284">
    <property type="entry name" value="Sal_SpvB"/>
</dbReference>
<dbReference type="PRINTS" id="PR01341">
    <property type="entry name" value="SALSPVBPROT"/>
</dbReference>
<feature type="domain" description="Insecticide toxin TcdB middle/C-terminal" evidence="6">
    <location>
        <begin position="910"/>
        <end position="1031"/>
    </location>
</feature>
<dbReference type="InterPro" id="IPR050708">
    <property type="entry name" value="T6SS_VgrG/RHS"/>
</dbReference>
<dbReference type="EMBL" id="JAGTXB010000008">
    <property type="protein sequence ID" value="MBS0029272.1"/>
    <property type="molecule type" value="Genomic_DNA"/>
</dbReference>